<name>A0A849AAL9_9ACTN</name>
<comment type="caution">
    <text evidence="4">The sequence shown here is derived from an EMBL/GenBank/DDBJ whole genome shotgun (WGS) entry which is preliminary data.</text>
</comment>
<dbReference type="GO" id="GO:0016787">
    <property type="term" value="F:hydrolase activity"/>
    <property type="evidence" value="ECO:0007669"/>
    <property type="project" value="UniProtKB-KW"/>
</dbReference>
<dbReference type="GO" id="GO:0005829">
    <property type="term" value="C:cytosol"/>
    <property type="evidence" value="ECO:0007669"/>
    <property type="project" value="TreeGrafter"/>
</dbReference>
<proteinExistence type="predicted"/>
<evidence type="ECO:0000256" key="1">
    <source>
        <dbReference type="ARBA" id="ARBA00022801"/>
    </source>
</evidence>
<protein>
    <submittedName>
        <fullName evidence="4">NUDIX hydrolase</fullName>
    </submittedName>
</protein>
<feature type="region of interest" description="Disordered" evidence="2">
    <location>
        <begin position="1"/>
        <end position="22"/>
    </location>
</feature>
<dbReference type="GO" id="GO:0019693">
    <property type="term" value="P:ribose phosphate metabolic process"/>
    <property type="evidence" value="ECO:0007669"/>
    <property type="project" value="TreeGrafter"/>
</dbReference>
<dbReference type="PANTHER" id="PTHR11839">
    <property type="entry name" value="UDP/ADP-SUGAR PYROPHOSPHATASE"/>
    <property type="match status" value="1"/>
</dbReference>
<accession>A0A849AAL9</accession>
<evidence type="ECO:0000313" key="4">
    <source>
        <dbReference type="EMBL" id="NNG36178.1"/>
    </source>
</evidence>
<keyword evidence="1 4" id="KW-0378">Hydrolase</keyword>
<dbReference type="InterPro" id="IPR000086">
    <property type="entry name" value="NUDIX_hydrolase_dom"/>
</dbReference>
<dbReference type="Gene3D" id="3.90.79.10">
    <property type="entry name" value="Nucleoside Triphosphate Pyrophosphohydrolase"/>
    <property type="match status" value="1"/>
</dbReference>
<evidence type="ECO:0000256" key="2">
    <source>
        <dbReference type="SAM" id="MobiDB-lite"/>
    </source>
</evidence>
<dbReference type="PANTHER" id="PTHR11839:SF31">
    <property type="entry name" value="ADP-RIBOSE PYROPHOSPHATASE"/>
    <property type="match status" value="1"/>
</dbReference>
<dbReference type="PROSITE" id="PS51462">
    <property type="entry name" value="NUDIX"/>
    <property type="match status" value="1"/>
</dbReference>
<feature type="domain" description="Nudix hydrolase" evidence="3">
    <location>
        <begin position="61"/>
        <end position="198"/>
    </location>
</feature>
<organism evidence="4 5">
    <name type="scientific">Nakamurella aerolata</name>
    <dbReference type="NCBI Taxonomy" id="1656892"/>
    <lineage>
        <taxon>Bacteria</taxon>
        <taxon>Bacillati</taxon>
        <taxon>Actinomycetota</taxon>
        <taxon>Actinomycetes</taxon>
        <taxon>Nakamurellales</taxon>
        <taxon>Nakamurellaceae</taxon>
        <taxon>Nakamurella</taxon>
    </lineage>
</organism>
<feature type="region of interest" description="Disordered" evidence="2">
    <location>
        <begin position="212"/>
        <end position="234"/>
    </location>
</feature>
<keyword evidence="5" id="KW-1185">Reference proteome</keyword>
<dbReference type="EMBL" id="JABEND010000005">
    <property type="protein sequence ID" value="NNG36178.1"/>
    <property type="molecule type" value="Genomic_DNA"/>
</dbReference>
<sequence>MLPPRPLRPPRRRPRPAPRADPVATYDIRSSETVFDGRIMTVRVDQVEMPDGSVAAREVAAKTTAVAVVALDEQNRVALIEQYRHPLGHRLWELPAGLMDIDGEPALASAQRELAEETGLAATDWAVLVDLAVSPGFTTESIRVFLARGLTIGARAGEADAEELDLRLAWVDLDEAVLAVFDGHIVNASCVAGLLAAQRFLTDPLPLRPADSPWCDGPALESSPRPELTSDERW</sequence>
<gene>
    <name evidence="4" type="ORF">HKD39_10710</name>
</gene>
<evidence type="ECO:0000259" key="3">
    <source>
        <dbReference type="PROSITE" id="PS51462"/>
    </source>
</evidence>
<dbReference type="CDD" id="cd24158">
    <property type="entry name" value="NUDIX_ADPRase_Rv1700"/>
    <property type="match status" value="1"/>
</dbReference>
<dbReference type="InterPro" id="IPR015797">
    <property type="entry name" value="NUDIX_hydrolase-like_dom_sf"/>
</dbReference>
<evidence type="ECO:0000313" key="5">
    <source>
        <dbReference type="Proteomes" id="UP000562984"/>
    </source>
</evidence>
<reference evidence="4 5" key="1">
    <citation type="submission" date="2020-05" db="EMBL/GenBank/DDBJ databases">
        <title>Nakamurella sp. DB0629 isolated from air conditioner.</title>
        <authorList>
            <person name="Kim D.H."/>
            <person name="Kim D.-U."/>
        </authorList>
    </citation>
    <scope>NUCLEOTIDE SEQUENCE [LARGE SCALE GENOMIC DNA]</scope>
    <source>
        <strain evidence="4 5">DB0629</strain>
    </source>
</reference>
<dbReference type="SUPFAM" id="SSF55811">
    <property type="entry name" value="Nudix"/>
    <property type="match status" value="1"/>
</dbReference>
<dbReference type="Pfam" id="PF00293">
    <property type="entry name" value="NUDIX"/>
    <property type="match status" value="1"/>
</dbReference>
<dbReference type="AlphaFoldDB" id="A0A849AAL9"/>
<dbReference type="Proteomes" id="UP000562984">
    <property type="component" value="Unassembled WGS sequence"/>
</dbReference>
<dbReference type="GO" id="GO:0006753">
    <property type="term" value="P:nucleoside phosphate metabolic process"/>
    <property type="evidence" value="ECO:0007669"/>
    <property type="project" value="TreeGrafter"/>
</dbReference>